<evidence type="ECO:0000313" key="3">
    <source>
        <dbReference type="Proteomes" id="UP000663760"/>
    </source>
</evidence>
<dbReference type="AlphaFoldDB" id="A0A7I8LG19"/>
<feature type="coiled-coil region" evidence="1">
    <location>
        <begin position="12"/>
        <end position="46"/>
    </location>
</feature>
<dbReference type="OrthoDB" id="10036779at2759"/>
<sequence length="399" mass="45355">MFMKVGSIITHSQKLQDDVQKLALKVKHHEDNMKVLKNQSNKLDESILDMQVTLGKYHYSMTEEEEAQYANRQQSEQQTIKCILKQEKTAAAIVCSIKIHQLSQSLKLPFTKDVLGVVATLGKVNDDNFSRLLAEYLGLETMLAIVCRSCESVKDLEEYDRNDIIDQNAGLHGLGPSIGRIIDGRFLVICLENLRMYSGELVSNDPQRRLALLKPKLHSGESPSGFLGFAVNMIHVDPMHLSCITSDGKGLRETLFYSLFSHLQVYRTRSEMQRAIPCISDGGISLDGGIIKRTGFFSLGVREEVAVRFPLSSGLRKLPLNIIETEEELKLMHWKRERCAEDMQREESLLKNAKSFFDRKRQELMEHLRESSQYVAQTTMIVVMVIHCGCFLTLQCIKI</sequence>
<dbReference type="Proteomes" id="UP000663760">
    <property type="component" value="Chromosome 15"/>
</dbReference>
<organism evidence="2 3">
    <name type="scientific">Spirodela intermedia</name>
    <name type="common">Intermediate duckweed</name>
    <dbReference type="NCBI Taxonomy" id="51605"/>
    <lineage>
        <taxon>Eukaryota</taxon>
        <taxon>Viridiplantae</taxon>
        <taxon>Streptophyta</taxon>
        <taxon>Embryophyta</taxon>
        <taxon>Tracheophyta</taxon>
        <taxon>Spermatophyta</taxon>
        <taxon>Magnoliopsida</taxon>
        <taxon>Liliopsida</taxon>
        <taxon>Araceae</taxon>
        <taxon>Lemnoideae</taxon>
        <taxon>Spirodela</taxon>
    </lineage>
</organism>
<protein>
    <submittedName>
        <fullName evidence="2">Uncharacterized protein</fullName>
    </submittedName>
</protein>
<name>A0A7I8LG19_SPIIN</name>
<gene>
    <name evidence="2" type="ORF">SI8410_15019294</name>
</gene>
<accession>A0A7I8LG19</accession>
<dbReference type="PANTHER" id="PTHR33566:SF6">
    <property type="entry name" value="PROTEIN DEFECTIVE IN MERISTEM SILENCING 3"/>
    <property type="match status" value="1"/>
</dbReference>
<keyword evidence="1" id="KW-0175">Coiled coil</keyword>
<keyword evidence="3" id="KW-1185">Reference proteome</keyword>
<evidence type="ECO:0000256" key="1">
    <source>
        <dbReference type="SAM" id="Coils"/>
    </source>
</evidence>
<dbReference type="EMBL" id="LR746278">
    <property type="protein sequence ID" value="CAA7408616.1"/>
    <property type="molecule type" value="Genomic_DNA"/>
</dbReference>
<proteinExistence type="predicted"/>
<dbReference type="PANTHER" id="PTHR33566">
    <property type="entry name" value="EN/SPM-LIKE TRANSPOSON-RELATED"/>
    <property type="match status" value="1"/>
</dbReference>
<evidence type="ECO:0000313" key="2">
    <source>
        <dbReference type="EMBL" id="CAA7408616.1"/>
    </source>
</evidence>
<reference evidence="2" key="1">
    <citation type="submission" date="2020-02" db="EMBL/GenBank/DDBJ databases">
        <authorList>
            <person name="Scholz U."/>
            <person name="Mascher M."/>
            <person name="Fiebig A."/>
        </authorList>
    </citation>
    <scope>NUCLEOTIDE SEQUENCE</scope>
</reference>